<dbReference type="PANTHER" id="PTHR10913">
    <property type="entry name" value="FOLLISTATIN-RELATED"/>
    <property type="match status" value="1"/>
</dbReference>
<evidence type="ECO:0000256" key="1">
    <source>
        <dbReference type="ARBA" id="ARBA00022690"/>
    </source>
</evidence>
<dbReference type="InterPro" id="IPR036058">
    <property type="entry name" value="Kazal_dom_sf"/>
</dbReference>
<accession>A0A7S4FHR4</accession>
<dbReference type="SMART" id="SM00280">
    <property type="entry name" value="KAZAL"/>
    <property type="match status" value="1"/>
</dbReference>
<dbReference type="Gene3D" id="3.30.60.30">
    <property type="match status" value="1"/>
</dbReference>
<sequence>MNTTTITGTPTPISTPIPTDDPQPGCDTICADVWMPLCGTNGVTYSNECYLQRAQCKDPSIGRYSDGECSLSSGAIRSASWGPLHVLLLSSFVLRALLL</sequence>
<feature type="domain" description="Kazal-like" evidence="5">
    <location>
        <begin position="20"/>
        <end position="71"/>
    </location>
</feature>
<dbReference type="InterPro" id="IPR050653">
    <property type="entry name" value="Prot_Inhib_GrowthFact_Antg"/>
</dbReference>
<dbReference type="CDD" id="cd00104">
    <property type="entry name" value="KAZAL_FS"/>
    <property type="match status" value="1"/>
</dbReference>
<keyword evidence="3" id="KW-1015">Disulfide bond</keyword>
<dbReference type="EMBL" id="HBJA01019462">
    <property type="protein sequence ID" value="CAE0795079.1"/>
    <property type="molecule type" value="Transcribed_RNA"/>
</dbReference>
<feature type="region of interest" description="Disordered" evidence="4">
    <location>
        <begin position="1"/>
        <end position="20"/>
    </location>
</feature>
<keyword evidence="2" id="KW-0722">Serine protease inhibitor</keyword>
<name>A0A7S4FHR4_9EUGL</name>
<dbReference type="PROSITE" id="PS51465">
    <property type="entry name" value="KAZAL_2"/>
    <property type="match status" value="1"/>
</dbReference>
<evidence type="ECO:0000256" key="4">
    <source>
        <dbReference type="SAM" id="MobiDB-lite"/>
    </source>
</evidence>
<proteinExistence type="predicted"/>
<organism evidence="6">
    <name type="scientific">Eutreptiella gymnastica</name>
    <dbReference type="NCBI Taxonomy" id="73025"/>
    <lineage>
        <taxon>Eukaryota</taxon>
        <taxon>Discoba</taxon>
        <taxon>Euglenozoa</taxon>
        <taxon>Euglenida</taxon>
        <taxon>Spirocuta</taxon>
        <taxon>Euglenophyceae</taxon>
        <taxon>Eutreptiales</taxon>
        <taxon>Eutreptiaceae</taxon>
        <taxon>Eutreptiella</taxon>
    </lineage>
</organism>
<gene>
    <name evidence="6" type="ORF">EGYM00163_LOCUS6197</name>
</gene>
<evidence type="ECO:0000313" key="6">
    <source>
        <dbReference type="EMBL" id="CAE0795079.1"/>
    </source>
</evidence>
<feature type="compositionally biased region" description="Low complexity" evidence="4">
    <location>
        <begin position="1"/>
        <end position="12"/>
    </location>
</feature>
<keyword evidence="1" id="KW-0646">Protease inhibitor</keyword>
<dbReference type="GO" id="GO:0005576">
    <property type="term" value="C:extracellular region"/>
    <property type="evidence" value="ECO:0007669"/>
    <property type="project" value="TreeGrafter"/>
</dbReference>
<dbReference type="SUPFAM" id="SSF100895">
    <property type="entry name" value="Kazal-type serine protease inhibitors"/>
    <property type="match status" value="1"/>
</dbReference>
<evidence type="ECO:0000256" key="2">
    <source>
        <dbReference type="ARBA" id="ARBA00022900"/>
    </source>
</evidence>
<dbReference type="Pfam" id="PF07648">
    <property type="entry name" value="Kazal_2"/>
    <property type="match status" value="1"/>
</dbReference>
<evidence type="ECO:0000256" key="3">
    <source>
        <dbReference type="ARBA" id="ARBA00023157"/>
    </source>
</evidence>
<dbReference type="AlphaFoldDB" id="A0A7S4FHR4"/>
<reference evidence="6" key="1">
    <citation type="submission" date="2021-01" db="EMBL/GenBank/DDBJ databases">
        <authorList>
            <person name="Corre E."/>
            <person name="Pelletier E."/>
            <person name="Niang G."/>
            <person name="Scheremetjew M."/>
            <person name="Finn R."/>
            <person name="Kale V."/>
            <person name="Holt S."/>
            <person name="Cochrane G."/>
            <person name="Meng A."/>
            <person name="Brown T."/>
            <person name="Cohen L."/>
        </authorList>
    </citation>
    <scope>NUCLEOTIDE SEQUENCE</scope>
    <source>
        <strain evidence="6">CCMP1594</strain>
    </source>
</reference>
<evidence type="ECO:0000259" key="5">
    <source>
        <dbReference type="PROSITE" id="PS51465"/>
    </source>
</evidence>
<dbReference type="PANTHER" id="PTHR10913:SF45">
    <property type="entry name" value="FOLLISTATIN, ISOFORM A-RELATED"/>
    <property type="match status" value="1"/>
</dbReference>
<protein>
    <recommendedName>
        <fullName evidence="5">Kazal-like domain-containing protein</fullName>
    </recommendedName>
</protein>
<dbReference type="InterPro" id="IPR002350">
    <property type="entry name" value="Kazal_dom"/>
</dbReference>